<sequence>MHRRAALLTVVLLAGGLTACSDDGNSQGRAERATATEESRVQETPDCGPDSTLSQSDWIDQCSDGSLPADDQPDTELAVGDTFVYNDGLKAKVDRISPITRYGEYDSKPDADLIAFRVTFTVTNGTKKPYDLDNFSCDAQGATIGGQTESLYVEADSKQMAGRLAPGRSGTFTSEYSIAKSDGKAIVFTLTRTDDAWLEDGSFLAEDPNWTGTIK</sequence>
<comment type="caution">
    <text evidence="4">The sequence shown here is derived from an EMBL/GenBank/DDBJ whole genome shotgun (WGS) entry which is preliminary data.</text>
</comment>
<dbReference type="PROSITE" id="PS51257">
    <property type="entry name" value="PROKAR_LIPOPROTEIN"/>
    <property type="match status" value="1"/>
</dbReference>
<evidence type="ECO:0000256" key="2">
    <source>
        <dbReference type="SAM" id="MobiDB-lite"/>
    </source>
</evidence>
<gene>
    <name evidence="4" type="ORF">H4N64_38630</name>
</gene>
<dbReference type="AlphaFoldDB" id="A0A7X1JAR8"/>
<feature type="region of interest" description="Disordered" evidence="2">
    <location>
        <begin position="22"/>
        <end position="55"/>
    </location>
</feature>
<feature type="compositionally biased region" description="Basic and acidic residues" evidence="2">
    <location>
        <begin position="29"/>
        <end position="43"/>
    </location>
</feature>
<feature type="chain" id="PRO_5030936800" description="DUF4352 domain-containing protein" evidence="3">
    <location>
        <begin position="22"/>
        <end position="215"/>
    </location>
</feature>
<proteinExistence type="predicted"/>
<keyword evidence="1 3" id="KW-0732">Signal</keyword>
<evidence type="ECO:0000313" key="5">
    <source>
        <dbReference type="Proteomes" id="UP000584670"/>
    </source>
</evidence>
<organism evidence="4 5">
    <name type="scientific">Streptomyces cupreus</name>
    <dbReference type="NCBI Taxonomy" id="2759956"/>
    <lineage>
        <taxon>Bacteria</taxon>
        <taxon>Bacillati</taxon>
        <taxon>Actinomycetota</taxon>
        <taxon>Actinomycetes</taxon>
        <taxon>Kitasatosporales</taxon>
        <taxon>Streptomycetaceae</taxon>
        <taxon>Streptomyces</taxon>
    </lineage>
</organism>
<dbReference type="Proteomes" id="UP000584670">
    <property type="component" value="Unassembled WGS sequence"/>
</dbReference>
<evidence type="ECO:0000256" key="3">
    <source>
        <dbReference type="SAM" id="SignalP"/>
    </source>
</evidence>
<evidence type="ECO:0008006" key="6">
    <source>
        <dbReference type="Google" id="ProtNLM"/>
    </source>
</evidence>
<dbReference type="Gene3D" id="2.60.40.1240">
    <property type="match status" value="1"/>
</dbReference>
<protein>
    <recommendedName>
        <fullName evidence="6">DUF4352 domain-containing protein</fullName>
    </recommendedName>
</protein>
<keyword evidence="5" id="KW-1185">Reference proteome</keyword>
<accession>A0A7X1JAR8</accession>
<dbReference type="InterPro" id="IPR029050">
    <property type="entry name" value="Immunoprotect_excell_Ig-like"/>
</dbReference>
<evidence type="ECO:0000256" key="1">
    <source>
        <dbReference type="ARBA" id="ARBA00022729"/>
    </source>
</evidence>
<dbReference type="EMBL" id="JACMSF010000074">
    <property type="protein sequence ID" value="MBC2907333.1"/>
    <property type="molecule type" value="Genomic_DNA"/>
</dbReference>
<evidence type="ECO:0000313" key="4">
    <source>
        <dbReference type="EMBL" id="MBC2907333.1"/>
    </source>
</evidence>
<reference evidence="4 5" key="1">
    <citation type="submission" date="2020-08" db="EMBL/GenBank/DDBJ databases">
        <title>Streptomyces sp. PSKA01 genome sequencing and assembly.</title>
        <authorList>
            <person name="Mandal S."/>
            <person name="Maiti P.K."/>
            <person name="Das P."/>
        </authorList>
    </citation>
    <scope>NUCLEOTIDE SEQUENCE [LARGE SCALE GENOMIC DNA]</scope>
    <source>
        <strain evidence="4 5">PSKA01</strain>
    </source>
</reference>
<feature type="signal peptide" evidence="3">
    <location>
        <begin position="1"/>
        <end position="21"/>
    </location>
</feature>
<name>A0A7X1JAR8_9ACTN</name>
<dbReference type="RefSeq" id="WP_186287285.1">
    <property type="nucleotide sequence ID" value="NZ_JACMSF010000074.1"/>
</dbReference>